<gene>
    <name evidence="2" type="ORF">H9819_05905</name>
</gene>
<sequence length="248" mass="28052">MNKMCVNCTIPLMLLLVLFTSCSKRYKIEGKSSVTSLDGKMLYLKSLQEGDWVTVDSAEVIHGLFKMKGPADSVRMVTLYMGDEGLMPLVLENGHIRVNIANTQMEASGTPLNDRLYEFIDKRNSMELAVEEVERKEARMVLDGVALDDIHGQLEQEADSLIRVMDTYVKGFIVDNFENVLGPSVFMMMCSTLPYPVMTPAVEEIMKEAPLSFKEHVLVKDFISKAKENMKLIEEQKRLRQNMASTQP</sequence>
<organism evidence="2 3">
    <name type="scientific">Candidatus Bacteroides merdipullorum</name>
    <dbReference type="NCBI Taxonomy" id="2838474"/>
    <lineage>
        <taxon>Bacteria</taxon>
        <taxon>Pseudomonadati</taxon>
        <taxon>Bacteroidota</taxon>
        <taxon>Bacteroidia</taxon>
        <taxon>Bacteroidales</taxon>
        <taxon>Bacteroidaceae</taxon>
        <taxon>Bacteroides</taxon>
    </lineage>
</organism>
<dbReference type="Proteomes" id="UP000824023">
    <property type="component" value="Unassembled WGS sequence"/>
</dbReference>
<feature type="domain" description="DUF4369" evidence="1">
    <location>
        <begin position="26"/>
        <end position="115"/>
    </location>
</feature>
<dbReference type="InterPro" id="IPR025380">
    <property type="entry name" value="DUF4369"/>
</dbReference>
<evidence type="ECO:0000259" key="1">
    <source>
        <dbReference type="Pfam" id="PF14289"/>
    </source>
</evidence>
<dbReference type="EMBL" id="DXCK01000083">
    <property type="protein sequence ID" value="HIZ01774.1"/>
    <property type="molecule type" value="Genomic_DNA"/>
</dbReference>
<evidence type="ECO:0000313" key="2">
    <source>
        <dbReference type="EMBL" id="HIZ01774.1"/>
    </source>
</evidence>
<evidence type="ECO:0000313" key="3">
    <source>
        <dbReference type="Proteomes" id="UP000824023"/>
    </source>
</evidence>
<dbReference type="Pfam" id="PF14289">
    <property type="entry name" value="DUF4369"/>
    <property type="match status" value="1"/>
</dbReference>
<accession>A0A9D2A5W3</accession>
<dbReference type="PROSITE" id="PS51257">
    <property type="entry name" value="PROKAR_LIPOPROTEIN"/>
    <property type="match status" value="1"/>
</dbReference>
<protein>
    <submittedName>
        <fullName evidence="2">DUF4369 domain-containing protein</fullName>
    </submittedName>
</protein>
<name>A0A9D2A5W3_9BACE</name>
<reference evidence="2" key="2">
    <citation type="submission" date="2021-04" db="EMBL/GenBank/DDBJ databases">
        <authorList>
            <person name="Gilroy R."/>
        </authorList>
    </citation>
    <scope>NUCLEOTIDE SEQUENCE</scope>
    <source>
        <strain evidence="2">ChiHjej12B11-24981</strain>
    </source>
</reference>
<dbReference type="AlphaFoldDB" id="A0A9D2A5W3"/>
<proteinExistence type="predicted"/>
<comment type="caution">
    <text evidence="2">The sequence shown here is derived from an EMBL/GenBank/DDBJ whole genome shotgun (WGS) entry which is preliminary data.</text>
</comment>
<reference evidence="2" key="1">
    <citation type="journal article" date="2021" name="PeerJ">
        <title>Extensive microbial diversity within the chicken gut microbiome revealed by metagenomics and culture.</title>
        <authorList>
            <person name="Gilroy R."/>
            <person name="Ravi A."/>
            <person name="Getino M."/>
            <person name="Pursley I."/>
            <person name="Horton D.L."/>
            <person name="Alikhan N.F."/>
            <person name="Baker D."/>
            <person name="Gharbi K."/>
            <person name="Hall N."/>
            <person name="Watson M."/>
            <person name="Adriaenssens E.M."/>
            <person name="Foster-Nyarko E."/>
            <person name="Jarju S."/>
            <person name="Secka A."/>
            <person name="Antonio M."/>
            <person name="Oren A."/>
            <person name="Chaudhuri R.R."/>
            <person name="La Ragione R."/>
            <person name="Hildebrand F."/>
            <person name="Pallen M.J."/>
        </authorList>
    </citation>
    <scope>NUCLEOTIDE SEQUENCE</scope>
    <source>
        <strain evidence="2">ChiHjej12B11-24981</strain>
    </source>
</reference>